<feature type="compositionally biased region" description="Gly residues" evidence="1">
    <location>
        <begin position="106"/>
        <end position="115"/>
    </location>
</feature>
<organism evidence="2">
    <name type="scientific">Fonticula alba</name>
    <name type="common">Slime mold</name>
    <dbReference type="NCBI Taxonomy" id="691883"/>
    <lineage>
        <taxon>Eukaryota</taxon>
        <taxon>Rotosphaerida</taxon>
        <taxon>Fonticulaceae</taxon>
        <taxon>Fonticula</taxon>
    </lineage>
</organism>
<dbReference type="EMBL" id="KB932213">
    <property type="protein sequence ID" value="KCV67753.1"/>
    <property type="molecule type" value="Genomic_DNA"/>
</dbReference>
<accession>A0A058Z1D7</accession>
<proteinExistence type="predicted"/>
<evidence type="ECO:0000313" key="2">
    <source>
        <dbReference type="EMBL" id="KCV67753.1"/>
    </source>
</evidence>
<protein>
    <submittedName>
        <fullName evidence="2">Uncharacterized protein</fullName>
    </submittedName>
</protein>
<dbReference type="RefSeq" id="XP_009497784.1">
    <property type="nucleotide sequence ID" value="XM_009499509.1"/>
</dbReference>
<dbReference type="AlphaFoldDB" id="A0A058Z1D7"/>
<dbReference type="GeneID" id="20530416"/>
<evidence type="ECO:0000256" key="1">
    <source>
        <dbReference type="SAM" id="MobiDB-lite"/>
    </source>
</evidence>
<dbReference type="Proteomes" id="UP000030693">
    <property type="component" value="Unassembled WGS sequence"/>
</dbReference>
<evidence type="ECO:0000313" key="3">
    <source>
        <dbReference type="Proteomes" id="UP000030693"/>
    </source>
</evidence>
<reference evidence="2" key="1">
    <citation type="submission" date="2013-04" db="EMBL/GenBank/DDBJ databases">
        <title>The Genome Sequence of Fonticula alba ATCC 38817.</title>
        <authorList>
            <consortium name="The Broad Institute Genomics Platform"/>
            <person name="Russ C."/>
            <person name="Cuomo C."/>
            <person name="Burger G."/>
            <person name="Gray M.W."/>
            <person name="Holland P.W.H."/>
            <person name="King N."/>
            <person name="Lang F.B.F."/>
            <person name="Roger A.J."/>
            <person name="Ruiz-Trillo I."/>
            <person name="Brown M."/>
            <person name="Walker B."/>
            <person name="Young S."/>
            <person name="Zeng Q."/>
            <person name="Gargeya S."/>
            <person name="Fitzgerald M."/>
            <person name="Haas B."/>
            <person name="Abouelleil A."/>
            <person name="Allen A.W."/>
            <person name="Alvarado L."/>
            <person name="Arachchi H.M."/>
            <person name="Berlin A.M."/>
            <person name="Chapman S.B."/>
            <person name="Gainer-Dewar J."/>
            <person name="Goldberg J."/>
            <person name="Griggs A."/>
            <person name="Gujja S."/>
            <person name="Hansen M."/>
            <person name="Howarth C."/>
            <person name="Imamovic A."/>
            <person name="Ireland A."/>
            <person name="Larimer J."/>
            <person name="McCowan C."/>
            <person name="Murphy C."/>
            <person name="Pearson M."/>
            <person name="Poon T.W."/>
            <person name="Priest M."/>
            <person name="Roberts A."/>
            <person name="Saif S."/>
            <person name="Shea T."/>
            <person name="Sisk P."/>
            <person name="Sykes S."/>
            <person name="Wortman J."/>
            <person name="Nusbaum C."/>
            <person name="Birren B."/>
        </authorList>
    </citation>
    <scope>NUCLEOTIDE SEQUENCE [LARGE SCALE GENOMIC DNA]</scope>
    <source>
        <strain evidence="2">ATCC 38817</strain>
    </source>
</reference>
<sequence length="115" mass="11209">MPTGAPGPGQVYKQLEARHRVSSPGGSNQPGPAVSGAGALSGHQGSGTGPPGPARMLPSGGPHPRRVRTRIASQDAAIDREHPLAPGQRAAAPSADRGAGLIAANAGGGSDSWAG</sequence>
<gene>
    <name evidence="2" type="ORF">H696_05691</name>
</gene>
<name>A0A058Z1D7_FONAL</name>
<feature type="region of interest" description="Disordered" evidence="1">
    <location>
        <begin position="1"/>
        <end position="115"/>
    </location>
</feature>
<keyword evidence="3" id="KW-1185">Reference proteome</keyword>